<dbReference type="SUPFAM" id="SSF53383">
    <property type="entry name" value="PLP-dependent transferases"/>
    <property type="match status" value="1"/>
</dbReference>
<evidence type="ECO:0000256" key="10">
    <source>
        <dbReference type="ARBA" id="ARBA00023098"/>
    </source>
</evidence>
<dbReference type="Gene3D" id="3.40.640.10">
    <property type="entry name" value="Type I PLP-dependent aspartate aminotransferase-like (Major domain)"/>
    <property type="match status" value="1"/>
</dbReference>
<gene>
    <name evidence="20" type="primary">LOC103505843</name>
</gene>
<evidence type="ECO:0000256" key="16">
    <source>
        <dbReference type="PIRSR" id="PIRSR602129-50"/>
    </source>
</evidence>
<evidence type="ECO:0000256" key="14">
    <source>
        <dbReference type="ARBA" id="ARBA00038965"/>
    </source>
</evidence>
<dbReference type="AlphaFoldDB" id="A0A1S3CV51"/>
<dbReference type="FunFam" id="3.40.640.10:FF:000020">
    <property type="entry name" value="sphingosine-1-phosphate lyase 1"/>
    <property type="match status" value="1"/>
</dbReference>
<keyword evidence="9" id="KW-1133">Transmembrane helix</keyword>
<evidence type="ECO:0000256" key="18">
    <source>
        <dbReference type="SAM" id="MobiDB-lite"/>
    </source>
</evidence>
<evidence type="ECO:0000256" key="4">
    <source>
        <dbReference type="ARBA" id="ARBA00004991"/>
    </source>
</evidence>
<evidence type="ECO:0000256" key="1">
    <source>
        <dbReference type="ARBA" id="ARBA00001933"/>
    </source>
</evidence>
<evidence type="ECO:0000256" key="9">
    <source>
        <dbReference type="ARBA" id="ARBA00022989"/>
    </source>
</evidence>
<keyword evidence="10" id="KW-0443">Lipid metabolism</keyword>
<reference evidence="20" key="1">
    <citation type="submission" date="2025-08" db="UniProtKB">
        <authorList>
            <consortium name="RefSeq"/>
        </authorList>
    </citation>
    <scope>IDENTIFICATION</scope>
</reference>
<dbReference type="PANTHER" id="PTHR42735:SF6">
    <property type="entry name" value="SPHINGOSINE-1-PHOSPHATE LYASE 1"/>
    <property type="match status" value="1"/>
</dbReference>
<dbReference type="Gene3D" id="6.10.140.2150">
    <property type="match status" value="1"/>
</dbReference>
<keyword evidence="7 16" id="KW-0663">Pyridoxal phosphate</keyword>
<dbReference type="PANTHER" id="PTHR42735">
    <property type="match status" value="1"/>
</dbReference>
<keyword evidence="6" id="KW-0256">Endoplasmic reticulum</keyword>
<evidence type="ECO:0000256" key="11">
    <source>
        <dbReference type="ARBA" id="ARBA00023136"/>
    </source>
</evidence>
<evidence type="ECO:0000256" key="5">
    <source>
        <dbReference type="ARBA" id="ARBA00022692"/>
    </source>
</evidence>
<evidence type="ECO:0000256" key="17">
    <source>
        <dbReference type="RuleBase" id="RU000382"/>
    </source>
</evidence>
<dbReference type="InterPro" id="IPR015422">
    <property type="entry name" value="PyrdxlP-dep_Trfase_small"/>
</dbReference>
<dbReference type="GO" id="GO:0019752">
    <property type="term" value="P:carboxylic acid metabolic process"/>
    <property type="evidence" value="ECO:0007669"/>
    <property type="project" value="InterPro"/>
</dbReference>
<dbReference type="PaxDb" id="121845-A0A1S3CV51"/>
<dbReference type="EC" id="4.1.2.27" evidence="14"/>
<sequence>MADFLANLLHNLKISINSQFVNKEPWQIVAMTTASVLTTVYVYESLFSRDPFDTDSLTGKLKKRVFKLARKIPAVRKKLEEETGKVAKLFQDDIKQNNAGLEYFLELPSQGRNRLEILELVSNYLARGHYDWKHGRVSGAVYYYQQDLVDLLTEVFGLTSYTNPLHPDIFPGVCKMEAEVIKMCARMFNGGPETCGCMTSGGTESIMMACKAYRDYAREEKGISLPEIVLPTTAHPAFDKAANYFGMKVKHIRLTSSYTVDLAALQSAITGNTVMLVGSMPNFPYGTMDDIGAIAKLGEKYGIPVHVDCCLGGFLAPFMSAAGYPLPPFDFSLPGVTSISVDTHKYGFTPKGSSVVLYRDLKYKHCQYFVTSDWPGGNYGSPSVSGSRSGGIIATCWAAMMYFGFEGYVNTTRSIIETVKYIEKELRSMDGLFIFGTPATSVIALGSDVFHIYRLSSGLNKRGWNTNSLQFPVGIHICITHMHTQPGVADKFISDVREELAIIMQNPGLQLEGVMAMYGKSHSIPDRSIIGDFTRYYIDATYYTPDCESSTPTAGKQNGVVKNGGVPAVE</sequence>
<evidence type="ECO:0000313" key="20">
    <source>
        <dbReference type="RefSeq" id="XP_008468430.1"/>
    </source>
</evidence>
<dbReference type="GO" id="GO:0030149">
    <property type="term" value="P:sphingolipid catabolic process"/>
    <property type="evidence" value="ECO:0007669"/>
    <property type="project" value="TreeGrafter"/>
</dbReference>
<organism evidence="19 20">
    <name type="scientific">Diaphorina citri</name>
    <name type="common">Asian citrus psyllid</name>
    <dbReference type="NCBI Taxonomy" id="121845"/>
    <lineage>
        <taxon>Eukaryota</taxon>
        <taxon>Metazoa</taxon>
        <taxon>Ecdysozoa</taxon>
        <taxon>Arthropoda</taxon>
        <taxon>Hexapoda</taxon>
        <taxon>Insecta</taxon>
        <taxon>Pterygota</taxon>
        <taxon>Neoptera</taxon>
        <taxon>Paraneoptera</taxon>
        <taxon>Hemiptera</taxon>
        <taxon>Sternorrhyncha</taxon>
        <taxon>Psylloidea</taxon>
        <taxon>Psyllidae</taxon>
        <taxon>Diaphorininae</taxon>
        <taxon>Diaphorina</taxon>
    </lineage>
</organism>
<dbReference type="Gene3D" id="3.90.1150.10">
    <property type="entry name" value="Aspartate Aminotransferase, domain 1"/>
    <property type="match status" value="1"/>
</dbReference>
<comment type="subcellular location">
    <subcellularLocation>
        <location evidence="2">Endoplasmic reticulum membrane</location>
        <topology evidence="2">Single-pass membrane protein</topology>
    </subcellularLocation>
</comment>
<dbReference type="GO" id="GO:0008117">
    <property type="term" value="F:sphinganine-1-phosphate aldolase activity"/>
    <property type="evidence" value="ECO:0007669"/>
    <property type="project" value="UniProtKB-EC"/>
</dbReference>
<feature type="modified residue" description="N6-(pyridoxal phosphate)lysine" evidence="16">
    <location>
        <position position="345"/>
    </location>
</feature>
<dbReference type="InterPro" id="IPR015421">
    <property type="entry name" value="PyrdxlP-dep_Trfase_major"/>
</dbReference>
<dbReference type="InterPro" id="IPR015424">
    <property type="entry name" value="PyrdxlP-dep_Trfase"/>
</dbReference>
<evidence type="ECO:0000256" key="6">
    <source>
        <dbReference type="ARBA" id="ARBA00022824"/>
    </source>
</evidence>
<keyword evidence="8" id="KW-0746">Sphingolipid metabolism</keyword>
<evidence type="ECO:0000256" key="12">
    <source>
        <dbReference type="ARBA" id="ARBA00023239"/>
    </source>
</evidence>
<feature type="region of interest" description="Disordered" evidence="18">
    <location>
        <begin position="549"/>
        <end position="570"/>
    </location>
</feature>
<evidence type="ECO:0000256" key="2">
    <source>
        <dbReference type="ARBA" id="ARBA00004389"/>
    </source>
</evidence>
<dbReference type="GO" id="GO:0030170">
    <property type="term" value="F:pyridoxal phosphate binding"/>
    <property type="evidence" value="ECO:0007669"/>
    <property type="project" value="InterPro"/>
</dbReference>
<keyword evidence="5" id="KW-0812">Transmembrane</keyword>
<comment type="pathway">
    <text evidence="3">Lipid metabolism; sphingolipid metabolism.</text>
</comment>
<dbReference type="KEGG" id="dci:103505843"/>
<dbReference type="InterPro" id="IPR050477">
    <property type="entry name" value="GrpII_AminoAcid_Decarb"/>
</dbReference>
<protein>
    <recommendedName>
        <fullName evidence="14">sphinganine-1-phosphate aldolase</fullName>
        <ecNumber evidence="14">4.1.2.27</ecNumber>
    </recommendedName>
    <alternativeName>
        <fullName evidence="15">Sphingosine-1-phosphate aldolase</fullName>
    </alternativeName>
</protein>
<name>A0A1S3CV51_DIACI</name>
<dbReference type="InterPro" id="IPR002129">
    <property type="entry name" value="PyrdxlP-dep_de-COase"/>
</dbReference>
<dbReference type="OMA" id="FKDHQFT"/>
<keyword evidence="11" id="KW-0472">Membrane</keyword>
<dbReference type="GeneID" id="103505843"/>
<evidence type="ECO:0000256" key="8">
    <source>
        <dbReference type="ARBA" id="ARBA00022919"/>
    </source>
</evidence>
<dbReference type="STRING" id="121845.A0A1S3CV51"/>
<comment type="similarity">
    <text evidence="13">Belongs to the group II decarboxylase family. Sphingosine-1-phosphate lyase subfamily.</text>
</comment>
<evidence type="ECO:0000256" key="15">
    <source>
        <dbReference type="ARBA" id="ARBA00042568"/>
    </source>
</evidence>
<dbReference type="Proteomes" id="UP000079169">
    <property type="component" value="Unplaced"/>
</dbReference>
<dbReference type="RefSeq" id="XP_008468430.1">
    <property type="nucleotide sequence ID" value="XM_008470208.3"/>
</dbReference>
<proteinExistence type="inferred from homology"/>
<comment type="cofactor">
    <cofactor evidence="1 16 17">
        <name>pyridoxal 5'-phosphate</name>
        <dbReference type="ChEBI" id="CHEBI:597326"/>
    </cofactor>
</comment>
<keyword evidence="19" id="KW-1185">Reference proteome</keyword>
<evidence type="ECO:0000256" key="7">
    <source>
        <dbReference type="ARBA" id="ARBA00022898"/>
    </source>
</evidence>
<feature type="compositionally biased region" description="Low complexity" evidence="18">
    <location>
        <begin position="555"/>
        <end position="570"/>
    </location>
</feature>
<evidence type="ECO:0000256" key="3">
    <source>
        <dbReference type="ARBA" id="ARBA00004760"/>
    </source>
</evidence>
<dbReference type="CTD" id="46059"/>
<dbReference type="CDD" id="cd06450">
    <property type="entry name" value="DOPA_deC_like"/>
    <property type="match status" value="1"/>
</dbReference>
<evidence type="ECO:0000256" key="13">
    <source>
        <dbReference type="ARBA" id="ARBA00038302"/>
    </source>
</evidence>
<accession>A0A1S3CV51</accession>
<keyword evidence="12 17" id="KW-0456">Lyase</keyword>
<evidence type="ECO:0000313" key="19">
    <source>
        <dbReference type="Proteomes" id="UP000079169"/>
    </source>
</evidence>
<comment type="pathway">
    <text evidence="4">Sphingolipid metabolism.</text>
</comment>
<dbReference type="Pfam" id="PF00282">
    <property type="entry name" value="Pyridoxal_deC"/>
    <property type="match status" value="1"/>
</dbReference>
<dbReference type="GO" id="GO:0005789">
    <property type="term" value="C:endoplasmic reticulum membrane"/>
    <property type="evidence" value="ECO:0007669"/>
    <property type="project" value="UniProtKB-SubCell"/>
</dbReference>